<dbReference type="RefSeq" id="WP_277901295.1">
    <property type="nucleotide sequence ID" value="NZ_JAPMUA010000007.1"/>
</dbReference>
<dbReference type="NCBIfam" id="TIGR03517">
    <property type="entry name" value="GldM_gliding"/>
    <property type="match status" value="1"/>
</dbReference>
<feature type="domain" description="Gliding motility-associated protein GldM N-terminal" evidence="2">
    <location>
        <begin position="31"/>
        <end position="233"/>
    </location>
</feature>
<evidence type="ECO:0000313" key="5">
    <source>
        <dbReference type="EMBL" id="MDG3587473.1"/>
    </source>
</evidence>
<dbReference type="InterPro" id="IPR022720">
    <property type="entry name" value="Motility-assoc_prot_GldM_N"/>
</dbReference>
<evidence type="ECO:0000259" key="3">
    <source>
        <dbReference type="Pfam" id="PF21601"/>
    </source>
</evidence>
<dbReference type="InterPro" id="IPR048405">
    <property type="entry name" value="GldM_Ig-like-1"/>
</dbReference>
<dbReference type="Pfam" id="PF21602">
    <property type="entry name" value="GldM_3rd"/>
    <property type="match status" value="1"/>
</dbReference>
<keyword evidence="6" id="KW-1185">Reference proteome</keyword>
<comment type="caution">
    <text evidence="5">The sequence shown here is derived from an EMBL/GenBank/DDBJ whole genome shotgun (WGS) entry which is preliminary data.</text>
</comment>
<evidence type="ECO:0000259" key="2">
    <source>
        <dbReference type="Pfam" id="PF12081"/>
    </source>
</evidence>
<evidence type="ECO:0000259" key="1">
    <source>
        <dbReference type="Pfam" id="PF12080"/>
    </source>
</evidence>
<dbReference type="Proteomes" id="UP001153642">
    <property type="component" value="Unassembled WGS sequence"/>
</dbReference>
<proteinExistence type="predicted"/>
<sequence>MAAGNLSPRQKMINLMYLVFIAMLALNMSKEVLSAFGLLNEKLTNFNNKATERNAAAFADLKLKSTEQPEKYEALFGEVEKIKQTSGSFNSYLDSLKSQMVANIAPEDRSDYEVMDKSDFLDQAFFQGDRYSAEGQKFVNYIDNFRTSTIETINKIPDSLMKPSQKASLVGSIETRFFTGDENGKVENRDGRPVEWLNYHYEGFPLVASLTKVTLLQSDIKTTQDEILKAMLQGQMTSDLSMTNYTTLLEQPKSAYYQGEKFDGSIVLGRKDATTRPNEVKLKLDGRDLKENEDYVIEDGRVKLTVNAGSAGDHTIEGNLIFKQEGEEIEVPVSQKFATITKPNAAVISADKMNVVYRGVSNPITISIPGIPDNKVSASASGLKKVSGSKYAMNPGTGRTVTISASGTLPDGQRVSSSSEFRIKDIPRPSGTVRGEYGEIKMPRNNLEISTVGAMLEDFDFDLNLAISGFKFKVPGQPTVQVRGNKLDGRAKSALKRAGRGEAVQIFDIEAYITNNRSYKLKKVSPVVVELTN</sequence>
<gene>
    <name evidence="5" type="primary">gldM</name>
    <name evidence="5" type="ORF">OSR52_16540</name>
</gene>
<reference evidence="5" key="1">
    <citation type="submission" date="2022-11" db="EMBL/GenBank/DDBJ databases">
        <title>High-quality draft genome sequence of Galbibacter sp. strain CMA-7.</title>
        <authorList>
            <person name="Wei L."/>
            <person name="Dong C."/>
            <person name="Shao Z."/>
        </authorList>
    </citation>
    <scope>NUCLEOTIDE SEQUENCE</scope>
    <source>
        <strain evidence="5">CMA-7</strain>
    </source>
</reference>
<evidence type="ECO:0000313" key="6">
    <source>
        <dbReference type="Proteomes" id="UP001153642"/>
    </source>
</evidence>
<evidence type="ECO:0000259" key="4">
    <source>
        <dbReference type="Pfam" id="PF21602"/>
    </source>
</evidence>
<feature type="domain" description="Gliding motility-associated protein GldM first immunoglobulin-like" evidence="3">
    <location>
        <begin position="237"/>
        <end position="340"/>
    </location>
</feature>
<dbReference type="InterPro" id="IPR048406">
    <property type="entry name" value="GldM_Ig-like-2"/>
</dbReference>
<organism evidence="5 6">
    <name type="scientific">Galbibacter pacificus</name>
    <dbReference type="NCBI Taxonomy" id="2996052"/>
    <lineage>
        <taxon>Bacteria</taxon>
        <taxon>Pseudomonadati</taxon>
        <taxon>Bacteroidota</taxon>
        <taxon>Flavobacteriia</taxon>
        <taxon>Flavobacteriales</taxon>
        <taxon>Flavobacteriaceae</taxon>
        <taxon>Galbibacter</taxon>
    </lineage>
</organism>
<feature type="domain" description="Gliding motility-associated protein GldM second immunoglobulin-like" evidence="4">
    <location>
        <begin position="346"/>
        <end position="424"/>
    </location>
</feature>
<dbReference type="InterPro" id="IPR022719">
    <property type="entry name" value="Motility-assoc_prot_GldM_C"/>
</dbReference>
<feature type="domain" description="Gliding motility-associated protein GldM C-terminal" evidence="1">
    <location>
        <begin position="427"/>
        <end position="531"/>
    </location>
</feature>
<dbReference type="Pfam" id="PF12080">
    <property type="entry name" value="GldM_4th"/>
    <property type="match status" value="1"/>
</dbReference>
<dbReference type="Pfam" id="PF12081">
    <property type="entry name" value="GldM_1st"/>
    <property type="match status" value="1"/>
</dbReference>
<dbReference type="Pfam" id="PF21601">
    <property type="entry name" value="GldM_2nd"/>
    <property type="match status" value="1"/>
</dbReference>
<protein>
    <submittedName>
        <fullName evidence="5">Gliding motility protein GldM</fullName>
    </submittedName>
</protein>
<accession>A0ABT6FW30</accession>
<dbReference type="InterPro" id="IPR019859">
    <property type="entry name" value="Motility-assoc_prot_GldM"/>
</dbReference>
<name>A0ABT6FW30_9FLAO</name>
<dbReference type="EMBL" id="JAPMUA010000007">
    <property type="protein sequence ID" value="MDG3587473.1"/>
    <property type="molecule type" value="Genomic_DNA"/>
</dbReference>